<organism evidence="8 9">
    <name type="scientific">Sphaerimonospora thailandensis</name>
    <dbReference type="NCBI Taxonomy" id="795644"/>
    <lineage>
        <taxon>Bacteria</taxon>
        <taxon>Bacillati</taxon>
        <taxon>Actinomycetota</taxon>
        <taxon>Actinomycetes</taxon>
        <taxon>Streptosporangiales</taxon>
        <taxon>Streptosporangiaceae</taxon>
        <taxon>Sphaerimonospora</taxon>
    </lineage>
</organism>
<keyword evidence="3" id="KW-0862">Zinc</keyword>
<feature type="domain" description="Zinc finger DksA/TraR C4-type" evidence="7">
    <location>
        <begin position="95"/>
        <end position="130"/>
    </location>
</feature>
<feature type="coiled-coil region" evidence="5">
    <location>
        <begin position="17"/>
        <end position="44"/>
    </location>
</feature>
<accession>A0A8J3R4F9</accession>
<keyword evidence="1" id="KW-0479">Metal-binding</keyword>
<proteinExistence type="predicted"/>
<evidence type="ECO:0000256" key="6">
    <source>
        <dbReference type="SAM" id="MobiDB-lite"/>
    </source>
</evidence>
<dbReference type="Gene3D" id="1.20.120.910">
    <property type="entry name" value="DksA, coiled-coil domain"/>
    <property type="match status" value="1"/>
</dbReference>
<dbReference type="Proteomes" id="UP000610966">
    <property type="component" value="Unassembled WGS sequence"/>
</dbReference>
<protein>
    <recommendedName>
        <fullName evidence="7">Zinc finger DksA/TraR C4-type domain-containing protein</fullName>
    </recommendedName>
</protein>
<comment type="caution">
    <text evidence="8">The sequence shown here is derived from an EMBL/GenBank/DDBJ whole genome shotgun (WGS) entry which is preliminary data.</text>
</comment>
<gene>
    <name evidence="8" type="ORF">Mth01_04980</name>
</gene>
<dbReference type="PROSITE" id="PS51128">
    <property type="entry name" value="ZF_DKSA_2"/>
    <property type="match status" value="1"/>
</dbReference>
<evidence type="ECO:0000256" key="3">
    <source>
        <dbReference type="ARBA" id="ARBA00022833"/>
    </source>
</evidence>
<reference evidence="8" key="1">
    <citation type="submission" date="2021-01" db="EMBL/GenBank/DDBJ databases">
        <title>Whole genome shotgun sequence of Sphaerimonospora thailandensis NBRC 107569.</title>
        <authorList>
            <person name="Komaki H."/>
            <person name="Tamura T."/>
        </authorList>
    </citation>
    <scope>NUCLEOTIDE SEQUENCE</scope>
    <source>
        <strain evidence="8">NBRC 107569</strain>
    </source>
</reference>
<dbReference type="InterPro" id="IPR037187">
    <property type="entry name" value="DnaK_N"/>
</dbReference>
<evidence type="ECO:0000256" key="4">
    <source>
        <dbReference type="PROSITE-ProRule" id="PRU00510"/>
    </source>
</evidence>
<sequence>MATRTARTATSEDIWSEDELAEVRERLLHEVDELNADIARAEAQLASGDVSQGAGDDPADAGAKTYEREREIALTLNARELLAQNERAIARVDAGTYGECESCHKPIGKERLLAFPRATLCVACKQREERR</sequence>
<dbReference type="SUPFAM" id="SSF109635">
    <property type="entry name" value="DnaK suppressor protein DksA, alpha-hairpin domain"/>
    <property type="match status" value="1"/>
</dbReference>
<evidence type="ECO:0000313" key="8">
    <source>
        <dbReference type="EMBL" id="GIH68245.1"/>
    </source>
</evidence>
<keyword evidence="2" id="KW-0863">Zinc-finger</keyword>
<dbReference type="InterPro" id="IPR000962">
    <property type="entry name" value="Znf_DskA_TraR"/>
</dbReference>
<dbReference type="SUPFAM" id="SSF57716">
    <property type="entry name" value="Glucocorticoid receptor-like (DNA-binding domain)"/>
    <property type="match status" value="1"/>
</dbReference>
<dbReference type="Pfam" id="PF01258">
    <property type="entry name" value="zf-dskA_traR"/>
    <property type="match status" value="1"/>
</dbReference>
<dbReference type="GO" id="GO:0008270">
    <property type="term" value="F:zinc ion binding"/>
    <property type="evidence" value="ECO:0007669"/>
    <property type="project" value="UniProtKB-KW"/>
</dbReference>
<name>A0A8J3R4F9_9ACTN</name>
<dbReference type="RefSeq" id="WP_204010476.1">
    <property type="nucleotide sequence ID" value="NZ_BOOG01000007.1"/>
</dbReference>
<evidence type="ECO:0000313" key="9">
    <source>
        <dbReference type="Proteomes" id="UP000610966"/>
    </source>
</evidence>
<dbReference type="EMBL" id="BOOG01000007">
    <property type="protein sequence ID" value="GIH68245.1"/>
    <property type="molecule type" value="Genomic_DNA"/>
</dbReference>
<evidence type="ECO:0000256" key="1">
    <source>
        <dbReference type="ARBA" id="ARBA00022723"/>
    </source>
</evidence>
<dbReference type="PANTHER" id="PTHR33823">
    <property type="entry name" value="RNA POLYMERASE-BINDING TRANSCRIPTION FACTOR DKSA-RELATED"/>
    <property type="match status" value="1"/>
</dbReference>
<keyword evidence="9" id="KW-1185">Reference proteome</keyword>
<evidence type="ECO:0000259" key="7">
    <source>
        <dbReference type="Pfam" id="PF01258"/>
    </source>
</evidence>
<feature type="region of interest" description="Disordered" evidence="6">
    <location>
        <begin position="45"/>
        <end position="64"/>
    </location>
</feature>
<evidence type="ECO:0000256" key="2">
    <source>
        <dbReference type="ARBA" id="ARBA00022771"/>
    </source>
</evidence>
<feature type="zinc finger region" description="dksA C4-type" evidence="4">
    <location>
        <begin position="100"/>
        <end position="124"/>
    </location>
</feature>
<dbReference type="AlphaFoldDB" id="A0A8J3R4F9"/>
<keyword evidence="5" id="KW-0175">Coiled coil</keyword>
<dbReference type="PROSITE" id="PS01102">
    <property type="entry name" value="ZF_DKSA_1"/>
    <property type="match status" value="1"/>
</dbReference>
<evidence type="ECO:0000256" key="5">
    <source>
        <dbReference type="SAM" id="Coils"/>
    </source>
</evidence>
<dbReference type="PANTHER" id="PTHR33823:SF2">
    <property type="entry name" value="RNA POLYMERASE-BINDING TRANSCRIPTION FACTOR DKSA"/>
    <property type="match status" value="1"/>
</dbReference>
<dbReference type="InterPro" id="IPR020458">
    <property type="entry name" value="Znf_DskA_TraR_CS"/>
</dbReference>
<feature type="compositionally biased region" description="Low complexity" evidence="6">
    <location>
        <begin position="53"/>
        <end position="63"/>
    </location>
</feature>